<keyword evidence="1" id="KW-0472">Membrane</keyword>
<organism evidence="2 3">
    <name type="scientific">Thalassorhabdomicrobium marinisediminis</name>
    <dbReference type="NCBI Taxonomy" id="2170577"/>
    <lineage>
        <taxon>Bacteria</taxon>
        <taxon>Pseudomonadati</taxon>
        <taxon>Pseudomonadota</taxon>
        <taxon>Alphaproteobacteria</taxon>
        <taxon>Rhodobacterales</taxon>
        <taxon>Paracoccaceae</taxon>
        <taxon>Thalassorhabdomicrobium</taxon>
    </lineage>
</organism>
<dbReference type="OrthoDB" id="7652057at2"/>
<comment type="caution">
    <text evidence="2">The sequence shown here is derived from an EMBL/GenBank/DDBJ whole genome shotgun (WGS) entry which is preliminary data.</text>
</comment>
<feature type="transmembrane region" description="Helical" evidence="1">
    <location>
        <begin position="39"/>
        <end position="64"/>
    </location>
</feature>
<dbReference type="RefSeq" id="WP_108639588.1">
    <property type="nucleotide sequence ID" value="NZ_QCYG01000002.1"/>
</dbReference>
<reference evidence="2 3" key="1">
    <citation type="submission" date="2018-04" db="EMBL/GenBank/DDBJ databases">
        <title>Pelagivirga bohaiensis gen. nov., sp. nov., a bacterium isolated from the Bohai Sea.</title>
        <authorList>
            <person name="Ji X."/>
        </authorList>
    </citation>
    <scope>NUCLEOTIDE SEQUENCE [LARGE SCALE GENOMIC DNA]</scope>
    <source>
        <strain evidence="2 3">BH-SD16</strain>
    </source>
</reference>
<protein>
    <submittedName>
        <fullName evidence="2">Uncharacterized protein</fullName>
    </submittedName>
</protein>
<gene>
    <name evidence="2" type="ORF">DC363_02620</name>
</gene>
<dbReference type="EMBL" id="QCYG01000002">
    <property type="protein sequence ID" value="PVA07546.1"/>
    <property type="molecule type" value="Genomic_DNA"/>
</dbReference>
<sequence>MGDTSNFTGLLLPAICLAALGWAVPRVLALWWPEGVRWLMGLALVSTLVMALAGAGFFAVIYALNGVRLDDLWATGGLSVLLHFARLSLISALLWGPLMVLSLAGVPKNWVREVW</sequence>
<keyword evidence="1" id="KW-1133">Transmembrane helix</keyword>
<evidence type="ECO:0000313" key="3">
    <source>
        <dbReference type="Proteomes" id="UP000244817"/>
    </source>
</evidence>
<dbReference type="AlphaFoldDB" id="A0A2T7FZF5"/>
<feature type="transmembrane region" description="Helical" evidence="1">
    <location>
        <begin position="84"/>
        <end position="106"/>
    </location>
</feature>
<dbReference type="Proteomes" id="UP000244817">
    <property type="component" value="Unassembled WGS sequence"/>
</dbReference>
<keyword evidence="3" id="KW-1185">Reference proteome</keyword>
<evidence type="ECO:0000313" key="2">
    <source>
        <dbReference type="EMBL" id="PVA07546.1"/>
    </source>
</evidence>
<name>A0A2T7FZF5_9RHOB</name>
<keyword evidence="1" id="KW-0812">Transmembrane</keyword>
<evidence type="ECO:0000256" key="1">
    <source>
        <dbReference type="SAM" id="Phobius"/>
    </source>
</evidence>
<proteinExistence type="predicted"/>
<accession>A0A2T7FZF5</accession>